<feature type="compositionally biased region" description="Acidic residues" evidence="1">
    <location>
        <begin position="34"/>
        <end position="49"/>
    </location>
</feature>
<evidence type="ECO:0000256" key="1">
    <source>
        <dbReference type="SAM" id="MobiDB-lite"/>
    </source>
</evidence>
<accession>A0A6N6JER4</accession>
<feature type="region of interest" description="Disordered" evidence="1">
    <location>
        <begin position="27"/>
        <end position="49"/>
    </location>
</feature>
<dbReference type="EMBL" id="BLJE01000002">
    <property type="protein sequence ID" value="GFE64614.1"/>
    <property type="molecule type" value="Genomic_DNA"/>
</dbReference>
<gene>
    <name evidence="2" type="ORF">KIN_16880</name>
</gene>
<dbReference type="AlphaFoldDB" id="A0A6N6JER4"/>
<comment type="caution">
    <text evidence="2">The sequence shown here is derived from an EMBL/GenBank/DDBJ whole genome shotgun (WGS) entry which is preliminary data.</text>
</comment>
<protein>
    <submittedName>
        <fullName evidence="2">Uncharacterized protein</fullName>
    </submittedName>
</protein>
<sequence>MPNSFIAQAWGTGPMFDLEELAQWDEGLSALDTDTPEMDDDVSEDGADD</sequence>
<organism evidence="2 3">
    <name type="scientific">Litoreibacter roseus</name>
    <dbReference type="NCBI Taxonomy" id="2601869"/>
    <lineage>
        <taxon>Bacteria</taxon>
        <taxon>Pseudomonadati</taxon>
        <taxon>Pseudomonadota</taxon>
        <taxon>Alphaproteobacteria</taxon>
        <taxon>Rhodobacterales</taxon>
        <taxon>Roseobacteraceae</taxon>
        <taxon>Litoreibacter</taxon>
    </lineage>
</organism>
<evidence type="ECO:0000313" key="2">
    <source>
        <dbReference type="EMBL" id="GFE64614.1"/>
    </source>
</evidence>
<proteinExistence type="predicted"/>
<name>A0A6N6JER4_9RHOB</name>
<evidence type="ECO:0000313" key="3">
    <source>
        <dbReference type="Proteomes" id="UP000436822"/>
    </source>
</evidence>
<reference evidence="2 3" key="1">
    <citation type="submission" date="2019-12" db="EMBL/GenBank/DDBJ databases">
        <title>Litoreibacter badius sp. nov., a novel bacteriochlorophyll a-containing bacterium in the genus Litoreibacter.</title>
        <authorList>
            <person name="Kanamuro M."/>
            <person name="Takabe Y."/>
            <person name="Mori K."/>
            <person name="Takaichi S."/>
            <person name="Hanada S."/>
        </authorList>
    </citation>
    <scope>NUCLEOTIDE SEQUENCE [LARGE SCALE GENOMIC DNA]</scope>
    <source>
        <strain evidence="2 3">K6</strain>
    </source>
</reference>
<dbReference type="Proteomes" id="UP000436822">
    <property type="component" value="Unassembled WGS sequence"/>
</dbReference>
<keyword evidence="3" id="KW-1185">Reference proteome</keyword>